<dbReference type="EMBL" id="JXNU01000005">
    <property type="protein sequence ID" value="KKF34228.1"/>
    <property type="molecule type" value="Genomic_DNA"/>
</dbReference>
<name>A0A0M2KAF8_9GAMM</name>
<proteinExistence type="predicted"/>
<reference evidence="2 3" key="1">
    <citation type="submission" date="2015-01" db="EMBL/GenBank/DDBJ databases">
        <title>Erwinia tracheiphila.</title>
        <authorList>
            <person name="Shapiro L.R."/>
        </authorList>
    </citation>
    <scope>NUCLEOTIDE SEQUENCE [LARGE SCALE GENOMIC DNA]</scope>
    <source>
        <strain evidence="2 3">BuffGH</strain>
    </source>
</reference>
<protein>
    <submittedName>
        <fullName evidence="2">Uncharacterized protein</fullName>
    </submittedName>
</protein>
<evidence type="ECO:0000313" key="3">
    <source>
        <dbReference type="Proteomes" id="UP000033924"/>
    </source>
</evidence>
<dbReference type="Proteomes" id="UP000264980">
    <property type="component" value="Chromosome"/>
</dbReference>
<dbReference type="EMBL" id="CP013970">
    <property type="protein sequence ID" value="AXF74963.1"/>
    <property type="molecule type" value="Genomic_DNA"/>
</dbReference>
<accession>A0A0M2KAF8</accession>
<dbReference type="AlphaFoldDB" id="A0A0M2KAF8"/>
<evidence type="ECO:0000313" key="2">
    <source>
        <dbReference type="EMBL" id="KKF34228.1"/>
    </source>
</evidence>
<gene>
    <name evidence="1" type="ORF">AV903_00740</name>
    <name evidence="2" type="ORF">SY86_24870</name>
</gene>
<reference evidence="1 4" key="2">
    <citation type="submission" date="2016-01" db="EMBL/GenBank/DDBJ databases">
        <authorList>
            <person name="Oliw E.H."/>
        </authorList>
    </citation>
    <scope>NUCLEOTIDE SEQUENCE [LARGE SCALE GENOMIC DNA]</scope>
    <source>
        <strain evidence="1 4">MDcuke</strain>
    </source>
</reference>
<evidence type="ECO:0000313" key="1">
    <source>
        <dbReference type="EMBL" id="AXF74963.1"/>
    </source>
</evidence>
<sequence length="64" mass="6742">MLSSTEFLILNANNVLNIIFIGSDICLLKIRCVSAPSGAESLQAVFKALPEAPSMLACPAGDFD</sequence>
<keyword evidence="3" id="KW-1185">Reference proteome</keyword>
<dbReference type="STRING" id="65700.SY86_24870"/>
<dbReference type="Proteomes" id="UP000033924">
    <property type="component" value="Unassembled WGS sequence"/>
</dbReference>
<organism evidence="2 3">
    <name type="scientific">Erwinia tracheiphila</name>
    <dbReference type="NCBI Taxonomy" id="65700"/>
    <lineage>
        <taxon>Bacteria</taxon>
        <taxon>Pseudomonadati</taxon>
        <taxon>Pseudomonadota</taxon>
        <taxon>Gammaproteobacteria</taxon>
        <taxon>Enterobacterales</taxon>
        <taxon>Erwiniaceae</taxon>
        <taxon>Erwinia</taxon>
    </lineage>
</organism>
<dbReference type="PATRIC" id="fig|65700.7.peg.6143"/>
<evidence type="ECO:0000313" key="4">
    <source>
        <dbReference type="Proteomes" id="UP000264980"/>
    </source>
</evidence>